<keyword evidence="3 12" id="KW-0812">Transmembrane</keyword>
<dbReference type="FunFam" id="3.10.100.10:FF:000031">
    <property type="entry name" value="macrophage mannose receptor 1"/>
    <property type="match status" value="1"/>
</dbReference>
<evidence type="ECO:0000256" key="9">
    <source>
        <dbReference type="ARBA" id="ARBA00023170"/>
    </source>
</evidence>
<evidence type="ECO:0000256" key="6">
    <source>
        <dbReference type="ARBA" id="ARBA00022989"/>
    </source>
</evidence>
<evidence type="ECO:0000256" key="4">
    <source>
        <dbReference type="ARBA" id="ARBA00022729"/>
    </source>
</evidence>
<evidence type="ECO:0000256" key="11">
    <source>
        <dbReference type="PROSITE-ProRule" id="PRU00479"/>
    </source>
</evidence>
<dbReference type="PROSITE" id="PS50231">
    <property type="entry name" value="RICIN_B_LECTIN"/>
    <property type="match status" value="1"/>
</dbReference>
<dbReference type="FunFam" id="2.10.10.10:FF:000001">
    <property type="entry name" value="Fibronectin 1a isoform 1"/>
    <property type="match status" value="1"/>
</dbReference>
<reference evidence="16" key="2">
    <citation type="submission" date="2025-08" db="UniProtKB">
        <authorList>
            <consortium name="Ensembl"/>
        </authorList>
    </citation>
    <scope>IDENTIFICATION</scope>
</reference>
<evidence type="ECO:0000256" key="12">
    <source>
        <dbReference type="SAM" id="Phobius"/>
    </source>
</evidence>
<dbReference type="Pfam" id="PF00059">
    <property type="entry name" value="Lectin_C"/>
    <property type="match status" value="8"/>
</dbReference>
<protein>
    <submittedName>
        <fullName evidence="16">Mannose receptor C-type 1</fullName>
    </submittedName>
</protein>
<dbReference type="FunFam" id="3.10.100.10:FF:000016">
    <property type="entry name" value="macrophage mannose receptor 1"/>
    <property type="match status" value="1"/>
</dbReference>
<dbReference type="PROSITE" id="PS00615">
    <property type="entry name" value="C_TYPE_LECTIN_1"/>
    <property type="match status" value="2"/>
</dbReference>
<dbReference type="CDD" id="cd00062">
    <property type="entry name" value="FN2"/>
    <property type="match status" value="1"/>
</dbReference>
<dbReference type="InterPro" id="IPR001304">
    <property type="entry name" value="C-type_lectin-like"/>
</dbReference>
<feature type="domain" description="C-type lectin" evidence="14">
    <location>
        <begin position="1203"/>
        <end position="1317"/>
    </location>
</feature>
<accession>A0A672FW95</accession>
<evidence type="ECO:0000256" key="8">
    <source>
        <dbReference type="ARBA" id="ARBA00023157"/>
    </source>
</evidence>
<dbReference type="InParanoid" id="A0A672FW95"/>
<dbReference type="InterPro" id="IPR016187">
    <property type="entry name" value="CTDL_fold"/>
</dbReference>
<keyword evidence="17" id="KW-1185">Reference proteome</keyword>
<dbReference type="Gene3D" id="2.10.10.10">
    <property type="entry name" value="Fibronectin, type II, collagen-binding"/>
    <property type="match status" value="1"/>
</dbReference>
<organism evidence="16 17">
    <name type="scientific">Salarias fasciatus</name>
    <name type="common">Jewelled blenny</name>
    <name type="synonym">Blennius fasciatus</name>
    <dbReference type="NCBI Taxonomy" id="181472"/>
    <lineage>
        <taxon>Eukaryota</taxon>
        <taxon>Metazoa</taxon>
        <taxon>Chordata</taxon>
        <taxon>Craniata</taxon>
        <taxon>Vertebrata</taxon>
        <taxon>Euteleostomi</taxon>
        <taxon>Actinopterygii</taxon>
        <taxon>Neopterygii</taxon>
        <taxon>Teleostei</taxon>
        <taxon>Neoteleostei</taxon>
        <taxon>Acanthomorphata</taxon>
        <taxon>Ovalentaria</taxon>
        <taxon>Blenniimorphae</taxon>
        <taxon>Blenniiformes</taxon>
        <taxon>Blennioidei</taxon>
        <taxon>Blenniidae</taxon>
        <taxon>Salariinae</taxon>
        <taxon>Salarias</taxon>
    </lineage>
</organism>
<feature type="domain" description="Fibronectin type-II" evidence="15">
    <location>
        <begin position="161"/>
        <end position="209"/>
    </location>
</feature>
<evidence type="ECO:0000259" key="14">
    <source>
        <dbReference type="PROSITE" id="PS50041"/>
    </source>
</evidence>
<dbReference type="InterPro" id="IPR050111">
    <property type="entry name" value="C-type_lectin/snaclec_domain"/>
</dbReference>
<feature type="chain" id="PRO_5025509315" evidence="13">
    <location>
        <begin position="21"/>
        <end position="1406"/>
    </location>
</feature>
<dbReference type="InterPro" id="IPR013806">
    <property type="entry name" value="Kringle-like"/>
</dbReference>
<evidence type="ECO:0000313" key="16">
    <source>
        <dbReference type="Ensembl" id="ENSSFAP00005011076.1"/>
    </source>
</evidence>
<feature type="domain" description="C-type lectin" evidence="14">
    <location>
        <begin position="369"/>
        <end position="486"/>
    </location>
</feature>
<dbReference type="InterPro" id="IPR035992">
    <property type="entry name" value="Ricin_B-like_lectins"/>
</dbReference>
<dbReference type="FunFam" id="3.10.100.10:FF:000023">
    <property type="entry name" value="Macrophage mannose receptor 1"/>
    <property type="match status" value="1"/>
</dbReference>
<dbReference type="InterPro" id="IPR016186">
    <property type="entry name" value="C-type_lectin-like/link_sf"/>
</dbReference>
<keyword evidence="4 13" id="KW-0732">Signal</keyword>
<dbReference type="Pfam" id="PF00040">
    <property type="entry name" value="fn2"/>
    <property type="match status" value="1"/>
</dbReference>
<evidence type="ECO:0000256" key="2">
    <source>
        <dbReference type="ARBA" id="ARBA00022583"/>
    </source>
</evidence>
<name>A0A672FW95_SALFA</name>
<dbReference type="FunCoup" id="A0A672FW95">
    <property type="interactions" value="791"/>
</dbReference>
<dbReference type="InterPro" id="IPR036943">
    <property type="entry name" value="FN_type2_sf"/>
</dbReference>
<dbReference type="GO" id="GO:0006897">
    <property type="term" value="P:endocytosis"/>
    <property type="evidence" value="ECO:0007669"/>
    <property type="project" value="UniProtKB-KW"/>
</dbReference>
<keyword evidence="10" id="KW-0325">Glycoprotein</keyword>
<dbReference type="GO" id="GO:0016020">
    <property type="term" value="C:membrane"/>
    <property type="evidence" value="ECO:0007669"/>
    <property type="project" value="UniProtKB-SubCell"/>
</dbReference>
<keyword evidence="6 12" id="KW-1133">Transmembrane helix</keyword>
<feature type="signal peptide" evidence="13">
    <location>
        <begin position="1"/>
        <end position="20"/>
    </location>
</feature>
<dbReference type="SMART" id="SM00034">
    <property type="entry name" value="CLECT"/>
    <property type="match status" value="8"/>
</dbReference>
<feature type="disulfide bond" evidence="11">
    <location>
        <begin position="180"/>
        <end position="207"/>
    </location>
</feature>
<dbReference type="PANTHER" id="PTHR22803">
    <property type="entry name" value="MANNOSE, PHOSPHOLIPASE, LECTIN RECEPTOR RELATED"/>
    <property type="match status" value="1"/>
</dbReference>
<dbReference type="InterPro" id="IPR000772">
    <property type="entry name" value="Ricin_B_lectin"/>
</dbReference>
<comment type="subcellular location">
    <subcellularLocation>
        <location evidence="1">Membrane</location>
        <topology evidence="1">Single-pass membrane protein</topology>
    </subcellularLocation>
</comment>
<evidence type="ECO:0000256" key="5">
    <source>
        <dbReference type="ARBA" id="ARBA00022737"/>
    </source>
</evidence>
<dbReference type="PRINTS" id="PR00013">
    <property type="entry name" value="FNTYPEII"/>
</dbReference>
<feature type="domain" description="C-type lectin" evidence="14">
    <location>
        <begin position="228"/>
        <end position="344"/>
    </location>
</feature>
<dbReference type="PROSITE" id="PS50041">
    <property type="entry name" value="C_TYPE_LECTIN_2"/>
    <property type="match status" value="8"/>
</dbReference>
<evidence type="ECO:0000256" key="7">
    <source>
        <dbReference type="ARBA" id="ARBA00023136"/>
    </source>
</evidence>
<evidence type="ECO:0000256" key="1">
    <source>
        <dbReference type="ARBA" id="ARBA00004167"/>
    </source>
</evidence>
<evidence type="ECO:0000313" key="17">
    <source>
        <dbReference type="Proteomes" id="UP000472267"/>
    </source>
</evidence>
<dbReference type="Ensembl" id="ENSSFAT00005011550.1">
    <property type="protein sequence ID" value="ENSSFAP00005011076.1"/>
    <property type="gene ID" value="ENSSFAG00005005453.1"/>
</dbReference>
<feature type="domain" description="C-type lectin" evidence="14">
    <location>
        <begin position="512"/>
        <end position="627"/>
    </location>
</feature>
<dbReference type="FunFam" id="3.10.100.10:FF:000025">
    <property type="entry name" value="Mannose receptor C-type 1"/>
    <property type="match status" value="1"/>
</dbReference>
<evidence type="ECO:0000259" key="15">
    <source>
        <dbReference type="PROSITE" id="PS51092"/>
    </source>
</evidence>
<evidence type="ECO:0000256" key="13">
    <source>
        <dbReference type="SAM" id="SignalP"/>
    </source>
</evidence>
<feature type="domain" description="C-type lectin" evidence="14">
    <location>
        <begin position="1065"/>
        <end position="1175"/>
    </location>
</feature>
<dbReference type="PROSITE" id="PS51092">
    <property type="entry name" value="FN2_2"/>
    <property type="match status" value="1"/>
</dbReference>
<dbReference type="SMART" id="SM00059">
    <property type="entry name" value="FN2"/>
    <property type="match status" value="1"/>
</dbReference>
<dbReference type="InterPro" id="IPR018378">
    <property type="entry name" value="C-type_lectin_CS"/>
</dbReference>
<dbReference type="Proteomes" id="UP000472267">
    <property type="component" value="Chromosome 9"/>
</dbReference>
<keyword evidence="7 12" id="KW-0472">Membrane</keyword>
<dbReference type="Gene3D" id="3.10.100.10">
    <property type="entry name" value="Mannose-Binding Protein A, subunit A"/>
    <property type="match status" value="8"/>
</dbReference>
<dbReference type="SUPFAM" id="SSF56436">
    <property type="entry name" value="C-type lectin-like"/>
    <property type="match status" value="8"/>
</dbReference>
<evidence type="ECO:0000256" key="3">
    <source>
        <dbReference type="ARBA" id="ARBA00022692"/>
    </source>
</evidence>
<dbReference type="Gene3D" id="2.80.10.50">
    <property type="match status" value="1"/>
</dbReference>
<dbReference type="SMART" id="SM00458">
    <property type="entry name" value="RICIN"/>
    <property type="match status" value="1"/>
</dbReference>
<sequence length="1406" mass="159516">HLSPLTYIITALLPVLLGDSGTFLIYNVDHNRCVKVESPTSLTAVHCNPRAKDQQFRWASESRILSISHKLCLGAMEIKDWVKVALFECDENNILQHWQCKNDTLFGLKDEDLHLNYGNFHERSIMIYKGSGVWSRWRIYGTQNDLCSKGFQEIFTLGGNSFGAPCQFPFKYSDNWHSECTKDARADGRLWCGTDRDYDKSKKWGFCPTKVCGFEHSQDSAGWDTDPVTGVQYQRNLQSALTWHQARKSCQQQGADLLSIMELHEQSYISGLTSHLGAPLWIGLNSLTSETGWQWSNGNAFRYLNWAPGHPSSEPGLSCATLNPAKASKWETSACSKKLGYICHRGNSTSLPPPPSKEPSFCPNHWVPYAGNCYYLERSKKMWKDALAACRKDEADLASIHNIEEQSFIISQSGYLSTDVLWIGLNDQRSHMLFEWSDNSDVTFTQWLSDEPSHSASFQEDCVLIRGKDGKWADHICEKTYGYICKKKGSNKPAEGIQEDINLGCVIGSVRFGSYCYNSGVEAKTFEEAKQACSQAGASLVDITDRYENAFLVSSVGLRPEKYFWMGLSNTADKSTFKWTTRRKVTFTHFNAGMPDRHQGCVAMTTGMFAGLWDVISCSRKEKYICKKGAEGVHVTTVPPTTPTLYCASGWNPVAGRNFYKNSNNVKKTWQESNDFCQAIGGTLMSQKNKGNDRVICASVFQRLYEAEPAWIGLTYRGVHEGFVWSDGSAVSGFAYEDWGRGEPNNHNDNELCTEIQLYGEYGQHWNDRHCDAYNNWICQIRKGNTVEPKPQPVIVEPVYNKTNDGWLIYNDTQYFINNDKLAMEDARAYCRTNFGDLAVITGESERKFLWKQYYIGMTVNLDKSFSWLDGTPVTYTAWERNEPNFANNDENCVTMYKSMGYWNDINCGLEFPSICKRSSHSINTTMVPTTVPKGGCAPEWLSFQSKCYKIVTGKDNKNWQGARKYCHDQGGNLVSILNDREQAFLTTQMLHHNQDLWIGMNDINWEKHYVWTDGRAIKYTNWAKGDAPFSVEECNVELGFICKRNDSQIAVAPTTVPPNAFYKLGSDSYRLVVQKMRWDEARRQCQADDTDLASIVNPVTQAYITLQISKLNQSVWIGLNNNVVRNLPWVDNWPLSYTFWGRNEPKHNYGCVYVDVDKLWKTAPCTNAYYSLCKKSTDIPPTEPPQLPGRCPESKDNSWIPFRGHCYSFFLSRSVWWPFASVECLKLGASLLSIQDPAENLFIQQNLVLLQDGTKSFWIGLYKTNNDDWMWIDNTVVDYINWKEGMPKNGKCVQINSHGGQWSTNDCNRHEAFICKMPKGKFTHHMTASPQIKEPSHGSAGIPVTVVLIMIALVGFGAFVLLRKRIPSSILGESTFDNKLYFNNPIRAPVDAKGLVVNVEQNEQA</sequence>
<reference evidence="16" key="1">
    <citation type="submission" date="2019-06" db="EMBL/GenBank/DDBJ databases">
        <authorList>
            <consortium name="Wellcome Sanger Institute Data Sharing"/>
        </authorList>
    </citation>
    <scope>NUCLEOTIDE SEQUENCE [LARGE SCALE GENOMIC DNA]</scope>
</reference>
<keyword evidence="2" id="KW-0254">Endocytosis</keyword>
<feature type="transmembrane region" description="Helical" evidence="12">
    <location>
        <begin position="1341"/>
        <end position="1363"/>
    </location>
</feature>
<feature type="domain" description="C-type lectin" evidence="14">
    <location>
        <begin position="944"/>
        <end position="1044"/>
    </location>
</feature>
<proteinExistence type="predicted"/>
<dbReference type="InterPro" id="IPR000562">
    <property type="entry name" value="FN_type2_dom"/>
</dbReference>
<feature type="disulfide bond" evidence="11">
    <location>
        <begin position="166"/>
        <end position="192"/>
    </location>
</feature>
<reference evidence="16" key="3">
    <citation type="submission" date="2025-09" db="UniProtKB">
        <authorList>
            <consortium name="Ensembl"/>
        </authorList>
    </citation>
    <scope>IDENTIFICATION</scope>
</reference>
<gene>
    <name evidence="16" type="primary">LOC115394025</name>
</gene>
<dbReference type="PROSITE" id="PS00023">
    <property type="entry name" value="FN2_1"/>
    <property type="match status" value="1"/>
</dbReference>
<keyword evidence="9" id="KW-0675">Receptor</keyword>
<dbReference type="SUPFAM" id="SSF57440">
    <property type="entry name" value="Kringle-like"/>
    <property type="match status" value="1"/>
</dbReference>
<dbReference type="FunFam" id="2.80.10.50:FF:000032">
    <property type="entry name" value="macrophage mannose receptor 1"/>
    <property type="match status" value="1"/>
</dbReference>
<dbReference type="CDD" id="cd23407">
    <property type="entry name" value="beta-trefoil_Ricin_MRC1"/>
    <property type="match status" value="1"/>
</dbReference>
<feature type="domain" description="C-type lectin" evidence="14">
    <location>
        <begin position="810"/>
        <end position="917"/>
    </location>
</feature>
<keyword evidence="8 11" id="KW-1015">Disulfide bond</keyword>
<evidence type="ECO:0000256" key="10">
    <source>
        <dbReference type="ARBA" id="ARBA00023180"/>
    </source>
</evidence>
<keyword evidence="5" id="KW-0677">Repeat</keyword>
<dbReference type="FunFam" id="3.10.100.10:FF:000027">
    <property type="entry name" value="Mannose receptor, C type 1"/>
    <property type="match status" value="1"/>
</dbReference>
<feature type="domain" description="C-type lectin" evidence="14">
    <location>
        <begin position="655"/>
        <end position="780"/>
    </location>
</feature>
<dbReference type="Pfam" id="PF24562">
    <property type="entry name" value="CysR_MRC2_N"/>
    <property type="match status" value="1"/>
</dbReference>
<dbReference type="SUPFAM" id="SSF50370">
    <property type="entry name" value="Ricin B-like lectins"/>
    <property type="match status" value="1"/>
</dbReference>
<dbReference type="CDD" id="cd00037">
    <property type="entry name" value="CLECT"/>
    <property type="match status" value="8"/>
</dbReference>